<accession>A0A174YTS7</accession>
<evidence type="ECO:0000313" key="1">
    <source>
        <dbReference type="EMBL" id="CUQ78544.1"/>
    </source>
</evidence>
<protein>
    <submittedName>
        <fullName evidence="1">Uncharacterized protein</fullName>
    </submittedName>
</protein>
<proteinExistence type="predicted"/>
<dbReference type="AlphaFoldDB" id="A0A174YTS7"/>
<dbReference type="RefSeq" id="WP_055216075.1">
    <property type="nucleotide sequence ID" value="NZ_CZBU01000005.1"/>
</dbReference>
<name>A0A174YTS7_9FIRM</name>
<reference evidence="1 2" key="1">
    <citation type="submission" date="2015-09" db="EMBL/GenBank/DDBJ databases">
        <authorList>
            <consortium name="Pathogen Informatics"/>
        </authorList>
    </citation>
    <scope>NUCLEOTIDE SEQUENCE [LARGE SCALE GENOMIC DNA]</scope>
    <source>
        <strain evidence="1 2">2789STDY5834875</strain>
    </source>
</reference>
<dbReference type="Proteomes" id="UP000095621">
    <property type="component" value="Unassembled WGS sequence"/>
</dbReference>
<sequence>MGRRKCLIIPVLMAGILLMGGCSRQSIEDVKRFQETSTAVENQTNQTGIIQENESRENKVDNVFAGMVSSSPKYAERYSDVDMEIYTGKLVTKFTYSIGETAIAENVDELSKLMSEEDIAEYIKYDTETPEKFSAYDKMINEDGTFANDRKGIKQVALLMKLKITNNGDEDFQFLSNGFRLYCFRYNEQDDATYYSTIESRQSYLNIHDDHEIFRHHLTIKPGETKEVVAMEVIPYEFVNSYTRTTANVGGQYIDTYKDITTDGLTIDSLYTCYSTTDKAFPVGSPIVKLDIDK</sequence>
<organism evidence="1 2">
    <name type="scientific">Lachnospira eligens</name>
    <dbReference type="NCBI Taxonomy" id="39485"/>
    <lineage>
        <taxon>Bacteria</taxon>
        <taxon>Bacillati</taxon>
        <taxon>Bacillota</taxon>
        <taxon>Clostridia</taxon>
        <taxon>Lachnospirales</taxon>
        <taxon>Lachnospiraceae</taxon>
        <taxon>Lachnospira</taxon>
    </lineage>
</organism>
<gene>
    <name evidence="1" type="ORF">ERS852490_02192</name>
</gene>
<evidence type="ECO:0000313" key="2">
    <source>
        <dbReference type="Proteomes" id="UP000095621"/>
    </source>
</evidence>
<dbReference type="PROSITE" id="PS51257">
    <property type="entry name" value="PROKAR_LIPOPROTEIN"/>
    <property type="match status" value="1"/>
</dbReference>
<dbReference type="EMBL" id="CZBU01000005">
    <property type="protein sequence ID" value="CUQ78544.1"/>
    <property type="molecule type" value="Genomic_DNA"/>
</dbReference>